<evidence type="ECO:0000313" key="3">
    <source>
        <dbReference type="Proteomes" id="UP000077266"/>
    </source>
</evidence>
<accession>A0A165E5U3</accession>
<evidence type="ECO:0000313" key="2">
    <source>
        <dbReference type="EMBL" id="KZV86135.1"/>
    </source>
</evidence>
<organism evidence="2 3">
    <name type="scientific">Exidia glandulosa HHB12029</name>
    <dbReference type="NCBI Taxonomy" id="1314781"/>
    <lineage>
        <taxon>Eukaryota</taxon>
        <taxon>Fungi</taxon>
        <taxon>Dikarya</taxon>
        <taxon>Basidiomycota</taxon>
        <taxon>Agaricomycotina</taxon>
        <taxon>Agaricomycetes</taxon>
        <taxon>Auriculariales</taxon>
        <taxon>Exidiaceae</taxon>
        <taxon>Exidia</taxon>
    </lineage>
</organism>
<dbReference type="AlphaFoldDB" id="A0A165E5U3"/>
<keyword evidence="1" id="KW-1133">Transmembrane helix</keyword>
<proteinExistence type="predicted"/>
<reference evidence="2 3" key="1">
    <citation type="journal article" date="2016" name="Mol. Biol. Evol.">
        <title>Comparative Genomics of Early-Diverging Mushroom-Forming Fungi Provides Insights into the Origins of Lignocellulose Decay Capabilities.</title>
        <authorList>
            <person name="Nagy L.G."/>
            <person name="Riley R."/>
            <person name="Tritt A."/>
            <person name="Adam C."/>
            <person name="Daum C."/>
            <person name="Floudas D."/>
            <person name="Sun H."/>
            <person name="Yadav J.S."/>
            <person name="Pangilinan J."/>
            <person name="Larsson K.H."/>
            <person name="Matsuura K."/>
            <person name="Barry K."/>
            <person name="Labutti K."/>
            <person name="Kuo R."/>
            <person name="Ohm R.A."/>
            <person name="Bhattacharya S.S."/>
            <person name="Shirouzu T."/>
            <person name="Yoshinaga Y."/>
            <person name="Martin F.M."/>
            <person name="Grigoriev I.V."/>
            <person name="Hibbett D.S."/>
        </authorList>
    </citation>
    <scope>NUCLEOTIDE SEQUENCE [LARGE SCALE GENOMIC DNA]</scope>
    <source>
        <strain evidence="2 3">HHB12029</strain>
    </source>
</reference>
<dbReference type="EMBL" id="KV426165">
    <property type="protein sequence ID" value="KZV86135.1"/>
    <property type="molecule type" value="Genomic_DNA"/>
</dbReference>
<feature type="transmembrane region" description="Helical" evidence="1">
    <location>
        <begin position="42"/>
        <end position="62"/>
    </location>
</feature>
<protein>
    <submittedName>
        <fullName evidence="2">Uncharacterized protein</fullName>
    </submittedName>
</protein>
<name>A0A165E5U3_EXIGL</name>
<keyword evidence="1" id="KW-0472">Membrane</keyword>
<keyword evidence="1" id="KW-0812">Transmembrane</keyword>
<gene>
    <name evidence="2" type="ORF">EXIGLDRAFT_725132</name>
</gene>
<keyword evidence="3" id="KW-1185">Reference proteome</keyword>
<sequence length="150" mass="15997">MPVLVEAATLAATVVIESATPSPAPTTGGTGSALLWPDHSSIGLPVFFAGLFAFSCVAFLCARRTVVRQWFLSCRARRHLRQRPGSGHRRHRSLLVSSASHTSLADRHLITDAAPMGQVSDSAVSLELHAPAPTIQPPLPAYIRGPTQRS</sequence>
<evidence type="ECO:0000256" key="1">
    <source>
        <dbReference type="SAM" id="Phobius"/>
    </source>
</evidence>
<dbReference type="Proteomes" id="UP000077266">
    <property type="component" value="Unassembled WGS sequence"/>
</dbReference>
<dbReference type="InParanoid" id="A0A165E5U3"/>